<evidence type="ECO:0000256" key="6">
    <source>
        <dbReference type="ARBA" id="ARBA00022448"/>
    </source>
</evidence>
<keyword evidence="20 28" id="KW-1133">Transmembrane helix</keyword>
<feature type="transmembrane region" description="Helical" evidence="28">
    <location>
        <begin position="435"/>
        <end position="457"/>
    </location>
</feature>
<dbReference type="GO" id="GO:0140581">
    <property type="term" value="F:P-type monovalent copper transporter activity"/>
    <property type="evidence" value="ECO:0007669"/>
    <property type="project" value="UniProtKB-EC"/>
</dbReference>
<keyword evidence="13" id="KW-0677">Repeat</keyword>
<feature type="transmembrane region" description="Helical" evidence="28">
    <location>
        <begin position="184"/>
        <end position="204"/>
    </location>
</feature>
<evidence type="ECO:0000256" key="9">
    <source>
        <dbReference type="ARBA" id="ARBA00022519"/>
    </source>
</evidence>
<dbReference type="PANTHER" id="PTHR43520">
    <property type="entry name" value="ATP7, ISOFORM B"/>
    <property type="match status" value="1"/>
</dbReference>
<dbReference type="SUPFAM" id="SSF81665">
    <property type="entry name" value="Calcium ATPase, transmembrane domain M"/>
    <property type="match status" value="1"/>
</dbReference>
<dbReference type="GO" id="GO:0016887">
    <property type="term" value="F:ATP hydrolysis activity"/>
    <property type="evidence" value="ECO:0007669"/>
    <property type="project" value="InterPro"/>
</dbReference>
<dbReference type="InterPro" id="IPR023299">
    <property type="entry name" value="ATPase_P-typ_cyto_dom_N"/>
</dbReference>
<evidence type="ECO:0000256" key="1">
    <source>
        <dbReference type="ARBA" id="ARBA00004429"/>
    </source>
</evidence>
<dbReference type="CDD" id="cd02094">
    <property type="entry name" value="P-type_ATPase_Cu-like"/>
    <property type="match status" value="1"/>
</dbReference>
<evidence type="ECO:0000256" key="4">
    <source>
        <dbReference type="ARBA" id="ARBA00012517"/>
    </source>
</evidence>
<keyword evidence="19" id="KW-1278">Translocase</keyword>
<evidence type="ECO:0000313" key="30">
    <source>
        <dbReference type="EMBL" id="VUS23424.1"/>
    </source>
</evidence>
<dbReference type="RefSeq" id="WP_142512153.1">
    <property type="nucleotide sequence ID" value="NZ_CABGGQ010000045.1"/>
</dbReference>
<dbReference type="InterPro" id="IPR023214">
    <property type="entry name" value="HAD_sf"/>
</dbReference>
<dbReference type="SFLD" id="SFLDG00002">
    <property type="entry name" value="C1.7:_P-type_atpase_like"/>
    <property type="match status" value="1"/>
</dbReference>
<dbReference type="Gene3D" id="3.40.50.1000">
    <property type="entry name" value="HAD superfamily/HAD-like"/>
    <property type="match status" value="1"/>
</dbReference>
<dbReference type="GO" id="GO:0043682">
    <property type="term" value="F:P-type divalent copper transporter activity"/>
    <property type="evidence" value="ECO:0007669"/>
    <property type="project" value="TreeGrafter"/>
</dbReference>
<dbReference type="InterPro" id="IPR027256">
    <property type="entry name" value="P-typ_ATPase_IB"/>
</dbReference>
<keyword evidence="22" id="KW-0406">Ion transport</keyword>
<dbReference type="Gene3D" id="3.30.70.100">
    <property type="match status" value="2"/>
</dbReference>
<dbReference type="SUPFAM" id="SSF55008">
    <property type="entry name" value="HMA, heavy metal-associated domain"/>
    <property type="match status" value="2"/>
</dbReference>
<dbReference type="InterPro" id="IPR044492">
    <property type="entry name" value="P_typ_ATPase_HD_dom"/>
</dbReference>
<keyword evidence="15" id="KW-0688">Ribosomal frameshifting</keyword>
<evidence type="ECO:0000256" key="12">
    <source>
        <dbReference type="ARBA" id="ARBA00022723"/>
    </source>
</evidence>
<dbReference type="FunFam" id="3.30.70.100:FF:000032">
    <property type="entry name" value="Copper-exporting P-type ATPase"/>
    <property type="match status" value="1"/>
</dbReference>
<dbReference type="NCBIfam" id="NF007952">
    <property type="entry name" value="PRK10671.1"/>
    <property type="match status" value="1"/>
</dbReference>
<dbReference type="InterPro" id="IPR008250">
    <property type="entry name" value="ATPase_P-typ_transduc_dom_A_sf"/>
</dbReference>
<evidence type="ECO:0000256" key="3">
    <source>
        <dbReference type="ARBA" id="ARBA00006024"/>
    </source>
</evidence>
<comment type="subcellular location">
    <subcellularLocation>
        <location evidence="1">Cell inner membrane</location>
        <topology evidence="1">Multi-pass membrane protein</topology>
    </subcellularLocation>
    <subcellularLocation>
        <location evidence="28">Cell membrane</location>
    </subcellularLocation>
    <subcellularLocation>
        <location evidence="2">Cytoplasm</location>
    </subcellularLocation>
</comment>
<comment type="catalytic activity">
    <reaction evidence="26">
        <text>Cu(+)(in) + ATP + H2O = Cu(+)(out) + ADP + phosphate + H(+)</text>
        <dbReference type="Rhea" id="RHEA:25792"/>
        <dbReference type="ChEBI" id="CHEBI:15377"/>
        <dbReference type="ChEBI" id="CHEBI:15378"/>
        <dbReference type="ChEBI" id="CHEBI:30616"/>
        <dbReference type="ChEBI" id="CHEBI:43474"/>
        <dbReference type="ChEBI" id="CHEBI:49552"/>
        <dbReference type="ChEBI" id="CHEBI:456216"/>
        <dbReference type="EC" id="7.2.2.8"/>
    </reaction>
</comment>
<dbReference type="SUPFAM" id="SSF56784">
    <property type="entry name" value="HAD-like"/>
    <property type="match status" value="1"/>
</dbReference>
<evidence type="ECO:0000259" key="29">
    <source>
        <dbReference type="PROSITE" id="PS50846"/>
    </source>
</evidence>
<keyword evidence="14 28" id="KW-0547">Nucleotide-binding</keyword>
<gene>
    <name evidence="30" type="primary">copA_1</name>
    <name evidence="30" type="ORF">SB6422_00447</name>
</gene>
<dbReference type="Gene3D" id="3.40.1110.10">
    <property type="entry name" value="Calcium-transporting ATPase, cytoplasmic domain N"/>
    <property type="match status" value="1"/>
</dbReference>
<dbReference type="InterPro" id="IPR059000">
    <property type="entry name" value="ATPase_P-type_domA"/>
</dbReference>
<dbReference type="PRINTS" id="PR00119">
    <property type="entry name" value="CATATPASE"/>
</dbReference>
<keyword evidence="17 28" id="KW-0067">ATP-binding</keyword>
<feature type="transmembrane region" description="Helical" evidence="28">
    <location>
        <begin position="216"/>
        <end position="237"/>
    </location>
</feature>
<evidence type="ECO:0000256" key="21">
    <source>
        <dbReference type="ARBA" id="ARBA00023008"/>
    </source>
</evidence>
<dbReference type="EC" id="7.2.2.8" evidence="4"/>
<organism evidence="30 31">
    <name type="scientific">Klebsiella huaxiensis</name>
    <dbReference type="NCBI Taxonomy" id="2153354"/>
    <lineage>
        <taxon>Bacteria</taxon>
        <taxon>Pseudomonadati</taxon>
        <taxon>Pseudomonadota</taxon>
        <taxon>Gammaproteobacteria</taxon>
        <taxon>Enterobacterales</taxon>
        <taxon>Enterobacteriaceae</taxon>
        <taxon>Klebsiella/Raoultella group</taxon>
        <taxon>Klebsiella</taxon>
    </lineage>
</organism>
<dbReference type="NCBIfam" id="TIGR01494">
    <property type="entry name" value="ATPase_P-type"/>
    <property type="match status" value="1"/>
</dbReference>
<dbReference type="PROSITE" id="PS50846">
    <property type="entry name" value="HMA_2"/>
    <property type="match status" value="2"/>
</dbReference>
<evidence type="ECO:0000256" key="28">
    <source>
        <dbReference type="RuleBase" id="RU362081"/>
    </source>
</evidence>
<evidence type="ECO:0000256" key="11">
    <source>
        <dbReference type="ARBA" id="ARBA00022692"/>
    </source>
</evidence>
<dbReference type="InterPro" id="IPR036163">
    <property type="entry name" value="HMA_dom_sf"/>
</dbReference>
<evidence type="ECO:0000256" key="14">
    <source>
        <dbReference type="ARBA" id="ARBA00022741"/>
    </source>
</evidence>
<dbReference type="SFLD" id="SFLDF00027">
    <property type="entry name" value="p-type_atpase"/>
    <property type="match status" value="1"/>
</dbReference>
<evidence type="ECO:0000256" key="15">
    <source>
        <dbReference type="ARBA" id="ARBA00022758"/>
    </source>
</evidence>
<reference evidence="30 31" key="1">
    <citation type="submission" date="2019-07" db="EMBL/GenBank/DDBJ databases">
        <authorList>
            <person name="Brisse S."/>
            <person name="Rodrigues C."/>
            <person name="Thorpe H."/>
        </authorList>
    </citation>
    <scope>NUCLEOTIDE SEQUENCE [LARGE SCALE GENOMIC DNA]</scope>
    <source>
        <strain evidence="30">SB6422</strain>
    </source>
</reference>
<sequence length="833" mass="87871">MSHTIDLALDGLSCGHCVKRVKESLEQRPDVEQADVTVTEAHVTGSASAESLIETIKQAGYGAELSHPKAKPLAESSIPSEALTAATSELPAARDEDDSQQLLINGMSCASCVSRVQNALAAVPGVSQARVNLAERTALVMGSASAAELVQAVEKAGYGAEAIEDDLERRERQQETAVATMKRFRWQAIVALLIGIPVMGWGMIGDNMMVSDDNRSLWLVIGLITLAVMVFAGGHFYRSAWKSLKNGTATMDTLVALGTGVAWLYSMSVNLWPQWFPMEARHLYYEASAMIIGLINLGHMLEARARQRSSKALEKLLDLTPPTARVVTDEGEKDLPLAEVQAGMTLRLTTGDRVPVDGVISQGEAWFDEAMLTGEPIPQQKGNGDAVHAGTVVQDGSVLFTASAVGSQTTLARIIRMVRQAQSSKPEIGQLADKISAVFVPAVVAIALFSAAIWYFFGPAPQIVYTLVIATTVLIIACPCALGLATPMSIISGVGRAAEYGVLVRDADALQRASTLDTLVFDKTGTLTEGKPQVVAIKTFAAIDETTALRLAASLEQGSSHPLARAILDKAADDRLPTVNNFRTLRGLGVSGEAEGHNLLLGNQALLNENNVLTAEIESEMTAQASQGATPVLLAVDGQAAALFAIRDPLREDSVAALARLHRQGYRLVMLTGDNPTTANAIAKEAGIDEVIAGVLPDGKADAIKRLQSQGHQVAMVGDGINDAPALAQADVGIAMGGGSDVAIETAAITLMRHSLNGVADALEISKATLRNMKQNLLGAFVYNSLGIPIAAGILWPLTGTLLNPVVAGAAMALSSITVVSNANRLLRFKPKS</sequence>
<dbReference type="FunFam" id="3.40.1110.10:FF:000036">
    <property type="entry name" value="Copper-exporting P-type ATPase"/>
    <property type="match status" value="1"/>
</dbReference>
<dbReference type="InterPro" id="IPR036412">
    <property type="entry name" value="HAD-like_sf"/>
</dbReference>
<evidence type="ECO:0000256" key="19">
    <source>
        <dbReference type="ARBA" id="ARBA00022967"/>
    </source>
</evidence>
<dbReference type="GO" id="GO:0055070">
    <property type="term" value="P:copper ion homeostasis"/>
    <property type="evidence" value="ECO:0007669"/>
    <property type="project" value="TreeGrafter"/>
</dbReference>
<keyword evidence="21" id="KW-0186">Copper</keyword>
<evidence type="ECO:0000256" key="22">
    <source>
        <dbReference type="ARBA" id="ARBA00023065"/>
    </source>
</evidence>
<keyword evidence="10" id="KW-0597">Phosphoprotein</keyword>
<evidence type="ECO:0000256" key="25">
    <source>
        <dbReference type="ARBA" id="ARBA00033239"/>
    </source>
</evidence>
<feature type="transmembrane region" description="Helical" evidence="28">
    <location>
        <begin position="463"/>
        <end position="486"/>
    </location>
</feature>
<feature type="transmembrane region" description="Helical" evidence="28">
    <location>
        <begin position="802"/>
        <end position="823"/>
    </location>
</feature>
<dbReference type="PROSITE" id="PS01047">
    <property type="entry name" value="HMA_1"/>
    <property type="match status" value="2"/>
</dbReference>
<dbReference type="GO" id="GO:0060003">
    <property type="term" value="P:copper ion export"/>
    <property type="evidence" value="ECO:0007669"/>
    <property type="project" value="UniProtKB-ARBA"/>
</dbReference>
<dbReference type="SUPFAM" id="SSF81653">
    <property type="entry name" value="Calcium ATPase, transduction domain A"/>
    <property type="match status" value="1"/>
</dbReference>
<dbReference type="PRINTS" id="PR00943">
    <property type="entry name" value="CUATPASE"/>
</dbReference>
<evidence type="ECO:0000256" key="7">
    <source>
        <dbReference type="ARBA" id="ARBA00022475"/>
    </source>
</evidence>
<evidence type="ECO:0000256" key="13">
    <source>
        <dbReference type="ARBA" id="ARBA00022737"/>
    </source>
</evidence>
<feature type="transmembrane region" description="Helical" evidence="28">
    <location>
        <begin position="777"/>
        <end position="796"/>
    </location>
</feature>
<dbReference type="AlphaFoldDB" id="A0A564PJ99"/>
<feature type="domain" description="HMA" evidence="29">
    <location>
        <begin position="98"/>
        <end position="161"/>
    </location>
</feature>
<evidence type="ECO:0000256" key="18">
    <source>
        <dbReference type="ARBA" id="ARBA00022842"/>
    </source>
</evidence>
<proteinExistence type="inferred from homology"/>
<dbReference type="InterPro" id="IPR006121">
    <property type="entry name" value="HMA_dom"/>
</dbReference>
<dbReference type="InterPro" id="IPR001757">
    <property type="entry name" value="P_typ_ATPase"/>
</dbReference>
<dbReference type="Pfam" id="PF00702">
    <property type="entry name" value="Hydrolase"/>
    <property type="match status" value="1"/>
</dbReference>
<dbReference type="PANTHER" id="PTHR43520:SF6">
    <property type="entry name" value="COPPER-EXPORTING P-TYPE ATPASE"/>
    <property type="match status" value="1"/>
</dbReference>
<keyword evidence="7 28" id="KW-1003">Cell membrane</keyword>
<keyword evidence="6" id="KW-0813">Transport</keyword>
<dbReference type="GO" id="GO:0005524">
    <property type="term" value="F:ATP binding"/>
    <property type="evidence" value="ECO:0007669"/>
    <property type="project" value="UniProtKB-UniRule"/>
</dbReference>
<accession>A0A564PJ99</accession>
<dbReference type="Gene3D" id="2.70.150.10">
    <property type="entry name" value="Calcium-transporting ATPase, cytoplasmic transduction domain A"/>
    <property type="match status" value="1"/>
</dbReference>
<name>A0A564PJ99_9ENTR</name>
<evidence type="ECO:0000256" key="8">
    <source>
        <dbReference type="ARBA" id="ARBA00022490"/>
    </source>
</evidence>
<evidence type="ECO:0000256" key="17">
    <source>
        <dbReference type="ARBA" id="ARBA00022840"/>
    </source>
</evidence>
<dbReference type="NCBIfam" id="TIGR01525">
    <property type="entry name" value="ATPase-IB_hvy"/>
    <property type="match status" value="1"/>
</dbReference>
<keyword evidence="9" id="KW-0997">Cell inner membrane</keyword>
<keyword evidence="12 28" id="KW-0479">Metal-binding</keyword>
<feature type="transmembrane region" description="Helical" evidence="28">
    <location>
        <begin position="283"/>
        <end position="301"/>
    </location>
</feature>
<dbReference type="GO" id="GO:0075523">
    <property type="term" value="P:viral translational frameshifting"/>
    <property type="evidence" value="ECO:0007669"/>
    <property type="project" value="UniProtKB-KW"/>
</dbReference>
<comment type="similarity">
    <text evidence="3 28">Belongs to the cation transport ATPase (P-type) (TC 3.A.3) family. Type IB subfamily.</text>
</comment>
<evidence type="ECO:0000256" key="20">
    <source>
        <dbReference type="ARBA" id="ARBA00022989"/>
    </source>
</evidence>
<dbReference type="Pfam" id="PF00122">
    <property type="entry name" value="E1-E2_ATPase"/>
    <property type="match status" value="1"/>
</dbReference>
<dbReference type="OrthoDB" id="9814270at2"/>
<dbReference type="InterPro" id="IPR018303">
    <property type="entry name" value="ATPase_P-typ_P_site"/>
</dbReference>
<dbReference type="GO" id="GO:0005886">
    <property type="term" value="C:plasma membrane"/>
    <property type="evidence" value="ECO:0007669"/>
    <property type="project" value="UniProtKB-SubCell"/>
</dbReference>
<evidence type="ECO:0000256" key="23">
    <source>
        <dbReference type="ARBA" id="ARBA00023136"/>
    </source>
</evidence>
<feature type="domain" description="HMA" evidence="29">
    <location>
        <begin position="3"/>
        <end position="64"/>
    </location>
</feature>
<dbReference type="SFLD" id="SFLDS00003">
    <property type="entry name" value="Haloacid_Dehalogenase"/>
    <property type="match status" value="1"/>
</dbReference>
<dbReference type="GO" id="GO:0005737">
    <property type="term" value="C:cytoplasm"/>
    <property type="evidence" value="ECO:0007669"/>
    <property type="project" value="UniProtKB-SubCell"/>
</dbReference>
<feature type="transmembrane region" description="Helical" evidence="28">
    <location>
        <begin position="249"/>
        <end position="271"/>
    </location>
</feature>
<dbReference type="PROSITE" id="PS00154">
    <property type="entry name" value="ATPASE_E1_E2"/>
    <property type="match status" value="1"/>
</dbReference>
<keyword evidence="23 28" id="KW-0472">Membrane</keyword>
<keyword evidence="8" id="KW-0963">Cytoplasm</keyword>
<evidence type="ECO:0000256" key="5">
    <source>
        <dbReference type="ARBA" id="ARBA00015102"/>
    </source>
</evidence>
<dbReference type="InterPro" id="IPR017969">
    <property type="entry name" value="Heavy-metal-associated_CS"/>
</dbReference>
<dbReference type="GO" id="GO:0005507">
    <property type="term" value="F:copper ion binding"/>
    <property type="evidence" value="ECO:0007669"/>
    <property type="project" value="TreeGrafter"/>
</dbReference>
<evidence type="ECO:0000313" key="31">
    <source>
        <dbReference type="Proteomes" id="UP000317374"/>
    </source>
</evidence>
<dbReference type="FunFam" id="3.30.70.100:FF:000030">
    <property type="entry name" value="Copper-exporting P-type ATPase"/>
    <property type="match status" value="1"/>
</dbReference>
<dbReference type="NCBIfam" id="TIGR01511">
    <property type="entry name" value="ATPase-IB1_Cu"/>
    <property type="match status" value="1"/>
</dbReference>
<dbReference type="Pfam" id="PF00403">
    <property type="entry name" value="HMA"/>
    <property type="match status" value="2"/>
</dbReference>
<dbReference type="InterPro" id="IPR023298">
    <property type="entry name" value="ATPase_P-typ_TM_dom_sf"/>
</dbReference>
<evidence type="ECO:0000256" key="27">
    <source>
        <dbReference type="ARBA" id="ARBA00080614"/>
    </source>
</evidence>
<evidence type="ECO:0000256" key="16">
    <source>
        <dbReference type="ARBA" id="ARBA00022796"/>
    </source>
</evidence>
<dbReference type="EMBL" id="CABGGW010000001">
    <property type="protein sequence ID" value="VUS23424.1"/>
    <property type="molecule type" value="Genomic_DNA"/>
</dbReference>
<protein>
    <recommendedName>
        <fullName evidence="5">Copper-exporting P-type ATPase</fullName>
        <ecNumber evidence="4">7.2.2.8</ecNumber>
    </recommendedName>
    <alternativeName>
        <fullName evidence="24">Copper-exporting P-type ATPase A</fullName>
    </alternativeName>
    <alternativeName>
        <fullName evidence="25">Cu(+)-exporting ATPase</fullName>
    </alternativeName>
    <alternativeName>
        <fullName evidence="27">Soluble copper chaperone CopA(Z)</fullName>
    </alternativeName>
</protein>
<dbReference type="FunFam" id="2.70.150.10:FF:000020">
    <property type="entry name" value="Copper-exporting P-type ATPase A"/>
    <property type="match status" value="1"/>
</dbReference>
<dbReference type="Proteomes" id="UP000317374">
    <property type="component" value="Unassembled WGS sequence"/>
</dbReference>
<dbReference type="CDD" id="cd00371">
    <property type="entry name" value="HMA"/>
    <property type="match status" value="2"/>
</dbReference>
<keyword evidence="18" id="KW-0460">Magnesium</keyword>
<evidence type="ECO:0000256" key="26">
    <source>
        <dbReference type="ARBA" id="ARBA00049289"/>
    </source>
</evidence>
<evidence type="ECO:0000256" key="2">
    <source>
        <dbReference type="ARBA" id="ARBA00004496"/>
    </source>
</evidence>
<keyword evidence="11 28" id="KW-0812">Transmembrane</keyword>
<evidence type="ECO:0000256" key="24">
    <source>
        <dbReference type="ARBA" id="ARBA00029719"/>
    </source>
</evidence>
<evidence type="ECO:0000256" key="10">
    <source>
        <dbReference type="ARBA" id="ARBA00022553"/>
    </source>
</evidence>
<keyword evidence="16" id="KW-0187">Copper transport</keyword>